<dbReference type="Pfam" id="PF13614">
    <property type="entry name" value="AAA_31"/>
    <property type="match status" value="1"/>
</dbReference>
<proteinExistence type="predicted"/>
<feature type="chain" id="PRO_5046219349" evidence="1">
    <location>
        <begin position="20"/>
        <end position="278"/>
    </location>
</feature>
<dbReference type="Gene3D" id="3.40.50.300">
    <property type="entry name" value="P-loop containing nucleotide triphosphate hydrolases"/>
    <property type="match status" value="1"/>
</dbReference>
<keyword evidence="3" id="KW-0378">Hydrolase</keyword>
<dbReference type="InterPro" id="IPR027417">
    <property type="entry name" value="P-loop_NTPase"/>
</dbReference>
<evidence type="ECO:0000313" key="3">
    <source>
        <dbReference type="EMBL" id="CAH1001550.1"/>
    </source>
</evidence>
<keyword evidence="4" id="KW-1185">Reference proteome</keyword>
<dbReference type="SUPFAM" id="SSF52540">
    <property type="entry name" value="P-loop containing nucleoside triphosphate hydrolases"/>
    <property type="match status" value="1"/>
</dbReference>
<organism evidence="3 4">
    <name type="scientific">Neolewinella maritima</name>
    <dbReference type="NCBI Taxonomy" id="1383882"/>
    <lineage>
        <taxon>Bacteria</taxon>
        <taxon>Pseudomonadati</taxon>
        <taxon>Bacteroidota</taxon>
        <taxon>Saprospiria</taxon>
        <taxon>Saprospirales</taxon>
        <taxon>Lewinellaceae</taxon>
        <taxon>Neolewinella</taxon>
    </lineage>
</organism>
<name>A0ABN8F3K7_9BACT</name>
<feature type="signal peptide" evidence="1">
    <location>
        <begin position="1"/>
        <end position="19"/>
    </location>
</feature>
<dbReference type="PANTHER" id="PTHR13696">
    <property type="entry name" value="P-LOOP CONTAINING NUCLEOSIDE TRIPHOSPHATE HYDROLASE"/>
    <property type="match status" value="1"/>
</dbReference>
<dbReference type="GO" id="GO:0016787">
    <property type="term" value="F:hydrolase activity"/>
    <property type="evidence" value="ECO:0007669"/>
    <property type="project" value="UniProtKB-KW"/>
</dbReference>
<protein>
    <submittedName>
        <fullName evidence="3">Sporulation initiation inhibitor protein Soj</fullName>
        <ecNumber evidence="3">3.6.-.-</ecNumber>
    </submittedName>
</protein>
<accession>A0ABN8F3K7</accession>
<feature type="domain" description="AAA" evidence="2">
    <location>
        <begin position="19"/>
        <end position="195"/>
    </location>
</feature>
<keyword evidence="1" id="KW-0732">Signal</keyword>
<gene>
    <name evidence="3" type="primary">soj</name>
    <name evidence="3" type="ORF">LEM8419_02453</name>
</gene>
<dbReference type="Proteomes" id="UP000837803">
    <property type="component" value="Unassembled WGS sequence"/>
</dbReference>
<comment type="caution">
    <text evidence="3">The sequence shown here is derived from an EMBL/GenBank/DDBJ whole genome shotgun (WGS) entry which is preliminary data.</text>
</comment>
<evidence type="ECO:0000259" key="2">
    <source>
        <dbReference type="Pfam" id="PF13614"/>
    </source>
</evidence>
<dbReference type="PANTHER" id="PTHR13696:SF52">
    <property type="entry name" value="PARA FAMILY PROTEIN CT_582"/>
    <property type="match status" value="1"/>
</dbReference>
<dbReference type="EC" id="3.6.-.-" evidence="3"/>
<evidence type="ECO:0000313" key="4">
    <source>
        <dbReference type="Proteomes" id="UP000837803"/>
    </source>
</evidence>
<dbReference type="InterPro" id="IPR025669">
    <property type="entry name" value="AAA_dom"/>
</dbReference>
<dbReference type="CDD" id="cd02042">
    <property type="entry name" value="ParAB_family"/>
    <property type="match status" value="1"/>
</dbReference>
<evidence type="ECO:0000256" key="1">
    <source>
        <dbReference type="SAM" id="SignalP"/>
    </source>
</evidence>
<sequence>MHRTGGPAPAFVLTFAAMAKVVAIANQKGGVGKTTTTINLGASLAILERRVLIIDADPQANATSGVGIPPEELEGSIYNVLINGLDVNEVVYETETPNLHIVPSSIQLVGAEVELINRFRREDVLKNSVVEPLRDQYDYILIDCLPSLGLLTINALTAADSVLVPVQCEYFALEGLSKLQDTIKLVQQQLNPQLKLEGILLSMFDQRLRLANLVVEQVRSTYGTQAFETIIHRNARISEAPNMHMPVVMINAGSRGAKNFLNLAEEFLLKNGETVTRS</sequence>
<dbReference type="InterPro" id="IPR050678">
    <property type="entry name" value="DNA_Partitioning_ATPase"/>
</dbReference>
<reference evidence="3" key="1">
    <citation type="submission" date="2021-12" db="EMBL/GenBank/DDBJ databases">
        <authorList>
            <person name="Rodrigo-Torres L."/>
            <person name="Arahal R. D."/>
            <person name="Lucena T."/>
        </authorList>
    </citation>
    <scope>NUCLEOTIDE SEQUENCE</scope>
    <source>
        <strain evidence="3">CECT 8419</strain>
    </source>
</reference>
<dbReference type="EMBL" id="CAKLPZ010000003">
    <property type="protein sequence ID" value="CAH1001550.1"/>
    <property type="molecule type" value="Genomic_DNA"/>
</dbReference>